<dbReference type="GeneID" id="37037015"/>
<name>A0A316W519_9BASI</name>
<reference evidence="3 4" key="1">
    <citation type="journal article" date="2018" name="Mol. Biol. Evol.">
        <title>Broad Genomic Sampling Reveals a Smut Pathogenic Ancestry of the Fungal Clade Ustilaginomycotina.</title>
        <authorList>
            <person name="Kijpornyongpan T."/>
            <person name="Mondo S.J."/>
            <person name="Barry K."/>
            <person name="Sandor L."/>
            <person name="Lee J."/>
            <person name="Lipzen A."/>
            <person name="Pangilinan J."/>
            <person name="LaButti K."/>
            <person name="Hainaut M."/>
            <person name="Henrissat B."/>
            <person name="Grigoriev I.V."/>
            <person name="Spatafora J.W."/>
            <person name="Aime M.C."/>
        </authorList>
    </citation>
    <scope>NUCLEOTIDE SEQUENCE [LARGE SCALE GENOMIC DNA]</scope>
    <source>
        <strain evidence="3 4">MCA 4658</strain>
    </source>
</reference>
<keyword evidence="4" id="KW-1185">Reference proteome</keyword>
<dbReference type="InterPro" id="IPR016024">
    <property type="entry name" value="ARM-type_fold"/>
</dbReference>
<dbReference type="Pfam" id="PF12333">
    <property type="entry name" value="Ipi1_N"/>
    <property type="match status" value="1"/>
</dbReference>
<comment type="function">
    <text evidence="1">Component of the RIX1 complex required for processing of ITS2 sequences from 35S pre-rRNA.</text>
</comment>
<dbReference type="AlphaFoldDB" id="A0A316W519"/>
<dbReference type="InParanoid" id="A0A316W519"/>
<evidence type="ECO:0000313" key="3">
    <source>
        <dbReference type="EMBL" id="PWN43771.1"/>
    </source>
</evidence>
<protein>
    <recommendedName>
        <fullName evidence="2">Pre-rRNA-processing protein Ipi1 N-terminal domain-containing protein</fullName>
    </recommendedName>
</protein>
<evidence type="ECO:0000259" key="2">
    <source>
        <dbReference type="Pfam" id="PF12333"/>
    </source>
</evidence>
<dbReference type="OrthoDB" id="361362at2759"/>
<dbReference type="SUPFAM" id="SSF48371">
    <property type="entry name" value="ARM repeat"/>
    <property type="match status" value="1"/>
</dbReference>
<dbReference type="Proteomes" id="UP000245783">
    <property type="component" value="Unassembled WGS sequence"/>
</dbReference>
<dbReference type="InterPro" id="IPR024679">
    <property type="entry name" value="Ipi1_N"/>
</dbReference>
<feature type="non-terminal residue" evidence="3">
    <location>
        <position position="1"/>
    </location>
</feature>
<dbReference type="RefSeq" id="XP_025370931.1">
    <property type="nucleotide sequence ID" value="XM_025515145.1"/>
</dbReference>
<evidence type="ECO:0000313" key="4">
    <source>
        <dbReference type="Proteomes" id="UP000245783"/>
    </source>
</evidence>
<organism evidence="3 4">
    <name type="scientific">Ceraceosorus guamensis</name>
    <dbReference type="NCBI Taxonomy" id="1522189"/>
    <lineage>
        <taxon>Eukaryota</taxon>
        <taxon>Fungi</taxon>
        <taxon>Dikarya</taxon>
        <taxon>Basidiomycota</taxon>
        <taxon>Ustilaginomycotina</taxon>
        <taxon>Exobasidiomycetes</taxon>
        <taxon>Ceraceosorales</taxon>
        <taxon>Ceraceosoraceae</taxon>
        <taxon>Ceraceosorus</taxon>
    </lineage>
</organism>
<gene>
    <name evidence="3" type="ORF">IE81DRAFT_329351</name>
</gene>
<evidence type="ECO:0000256" key="1">
    <source>
        <dbReference type="ARBA" id="ARBA00002355"/>
    </source>
</evidence>
<proteinExistence type="predicted"/>
<accession>A0A316W519</accession>
<feature type="domain" description="Pre-rRNA-processing protein Ipi1 N-terminal" evidence="2">
    <location>
        <begin position="51"/>
        <end position="185"/>
    </location>
</feature>
<dbReference type="EMBL" id="KZ819367">
    <property type="protein sequence ID" value="PWN43771.1"/>
    <property type="molecule type" value="Genomic_DNA"/>
</dbReference>
<dbReference type="STRING" id="1522189.A0A316W519"/>
<sequence>ELLGSHSHLISSSASHVIPAVSVLLGDTDAGVRRALAKLLFWYLPRLPSAVLSPHLSTLILYTTSALSNIYAQVRIDALSTLDLLIRIAPAHVCAGWQDAPAIRSLASTSTLTCTSPLQSASTSAGARVADCFCTLLGLHSHANAAAASTLAPPASMSTAQISTIASDLSSSAKIRLFQTLSAFIVAAESGERQTNHVEAEAHEEFGETEEDLVASFWPIASSFRTPAAYRAFLHSLALHSPSNAKRDDAVVDWSHNVASGSFGSSATQSTRLTDPLTTAPSSAAGHWNLQDLQGGMRDCIASGSATFQCHALAASTSTIGDARQVLFQALSPLLLSSFLEAAPAAFPAALPDSSPASRAENLDLVQGVIDLTRALWQGNGNAPSREDGTRSQAAHTLGALLQKWSKWWPFAGRPAEGAQSPSDSTIARLQALDTAFAELYALWMFAGVRPDQAQRKTKARMVRLSDVQAHVVEVLLRDARSNEGFDWDVFPQAPGTKAKEGASLQTVVPASAVEGAKSPRSLTAEEYTALLPSIWMLLNRRKDVDEGAANSEMAAMAASDMDNGVRAVFVALLEHWCAAKGPAKRAATKAICAFVLVKAGSKLIKGPYSRLDSKCQARAKGLLFALQPLDRGLREAAESVGAV</sequence>